<sequence length="130" mass="14119">MHELALCRALIQQVNAIAQSHGARHVREVHIDIGPLAGVEPELLAHAFPLASAGSRADGARLRIDTPPVRIWCPACQAESDATVNRLTCPRCGGWQTTLRSGDELLLRSVVLENAPPAPRPQENSEDRHV</sequence>
<dbReference type="HAMAP" id="MF_00213">
    <property type="entry name" value="HypA_HybF"/>
    <property type="match status" value="1"/>
</dbReference>
<organism evidence="6 7">
    <name type="scientific">Aliiruegeria haliotis</name>
    <dbReference type="NCBI Taxonomy" id="1280846"/>
    <lineage>
        <taxon>Bacteria</taxon>
        <taxon>Pseudomonadati</taxon>
        <taxon>Pseudomonadota</taxon>
        <taxon>Alphaproteobacteria</taxon>
        <taxon>Rhodobacterales</taxon>
        <taxon>Roseobacteraceae</taxon>
        <taxon>Aliiruegeria</taxon>
    </lineage>
</organism>
<name>A0A2T0RZ03_9RHOB</name>
<dbReference type="InterPro" id="IPR000688">
    <property type="entry name" value="HypA/HybF"/>
</dbReference>
<dbReference type="GO" id="GO:0008270">
    <property type="term" value="F:zinc ion binding"/>
    <property type="evidence" value="ECO:0007669"/>
    <property type="project" value="UniProtKB-UniRule"/>
</dbReference>
<evidence type="ECO:0000256" key="3">
    <source>
        <dbReference type="ARBA" id="ARBA00022723"/>
    </source>
</evidence>
<feature type="binding site" evidence="5">
    <location>
        <position position="92"/>
    </location>
    <ligand>
        <name>Zn(2+)</name>
        <dbReference type="ChEBI" id="CHEBI:29105"/>
    </ligand>
</feature>
<dbReference type="InterPro" id="IPR020538">
    <property type="entry name" value="Hydgase_Ni_incorp_HypA/HybF_CS"/>
</dbReference>
<protein>
    <recommendedName>
        <fullName evidence="5">Hydrogenase maturation factor HypA</fullName>
    </recommendedName>
</protein>
<keyword evidence="2 5" id="KW-0533">Nickel</keyword>
<dbReference type="PROSITE" id="PS01249">
    <property type="entry name" value="HYPA"/>
    <property type="match status" value="1"/>
</dbReference>
<reference evidence="6 7" key="1">
    <citation type="submission" date="2018-03" db="EMBL/GenBank/DDBJ databases">
        <title>Genomic Encyclopedia of Archaeal and Bacterial Type Strains, Phase II (KMG-II): from individual species to whole genera.</title>
        <authorList>
            <person name="Goeker M."/>
        </authorList>
    </citation>
    <scope>NUCLEOTIDE SEQUENCE [LARGE SCALE GENOMIC DNA]</scope>
    <source>
        <strain evidence="6 7">DSM 29328</strain>
    </source>
</reference>
<dbReference type="EMBL" id="PVTD01000001">
    <property type="protein sequence ID" value="PRY26411.1"/>
    <property type="molecule type" value="Genomic_DNA"/>
</dbReference>
<keyword evidence="3 5" id="KW-0479">Metal-binding</keyword>
<keyword evidence="4 5" id="KW-0862">Zinc</keyword>
<evidence type="ECO:0000313" key="7">
    <source>
        <dbReference type="Proteomes" id="UP000239480"/>
    </source>
</evidence>
<accession>A0A2T0RZ03</accession>
<dbReference type="GO" id="GO:0016151">
    <property type="term" value="F:nickel cation binding"/>
    <property type="evidence" value="ECO:0007669"/>
    <property type="project" value="UniProtKB-UniRule"/>
</dbReference>
<feature type="binding site" evidence="5">
    <location>
        <position position="76"/>
    </location>
    <ligand>
        <name>Zn(2+)</name>
        <dbReference type="ChEBI" id="CHEBI:29105"/>
    </ligand>
</feature>
<dbReference type="PIRSF" id="PIRSF004761">
    <property type="entry name" value="Hydrgn_mat_HypA"/>
    <property type="match status" value="1"/>
</dbReference>
<feature type="binding site" evidence="5">
    <location>
        <position position="2"/>
    </location>
    <ligand>
        <name>Ni(2+)</name>
        <dbReference type="ChEBI" id="CHEBI:49786"/>
    </ligand>
</feature>
<dbReference type="RefSeq" id="WP_106203179.1">
    <property type="nucleotide sequence ID" value="NZ_PVTD01000001.1"/>
</dbReference>
<dbReference type="NCBIfam" id="TIGR00100">
    <property type="entry name" value="hypA"/>
    <property type="match status" value="1"/>
</dbReference>
<feature type="binding site" evidence="5">
    <location>
        <position position="73"/>
    </location>
    <ligand>
        <name>Zn(2+)</name>
        <dbReference type="ChEBI" id="CHEBI:29105"/>
    </ligand>
</feature>
<evidence type="ECO:0000256" key="5">
    <source>
        <dbReference type="HAMAP-Rule" id="MF_00213"/>
    </source>
</evidence>
<comment type="function">
    <text evidence="5">Involved in the maturation of [NiFe] hydrogenases. Required for nickel insertion into the metal center of the hydrogenase.</text>
</comment>
<dbReference type="PANTHER" id="PTHR34535">
    <property type="entry name" value="HYDROGENASE MATURATION FACTOR HYPA"/>
    <property type="match status" value="1"/>
</dbReference>
<evidence type="ECO:0000256" key="1">
    <source>
        <dbReference type="ARBA" id="ARBA00010748"/>
    </source>
</evidence>
<gene>
    <name evidence="5" type="primary">hypA</name>
    <name evidence="6" type="ORF">CLV78_101506</name>
</gene>
<evidence type="ECO:0000313" key="6">
    <source>
        <dbReference type="EMBL" id="PRY26411.1"/>
    </source>
</evidence>
<dbReference type="Pfam" id="PF01155">
    <property type="entry name" value="HypA"/>
    <property type="match status" value="1"/>
</dbReference>
<dbReference type="GO" id="GO:0051604">
    <property type="term" value="P:protein maturation"/>
    <property type="evidence" value="ECO:0007669"/>
    <property type="project" value="InterPro"/>
</dbReference>
<dbReference type="OrthoDB" id="288014at2"/>
<dbReference type="Gene3D" id="3.30.2320.80">
    <property type="match status" value="1"/>
</dbReference>
<keyword evidence="7" id="KW-1185">Reference proteome</keyword>
<proteinExistence type="inferred from homology"/>
<comment type="similarity">
    <text evidence="1 5">Belongs to the HypA/HybF family.</text>
</comment>
<evidence type="ECO:0000256" key="4">
    <source>
        <dbReference type="ARBA" id="ARBA00022833"/>
    </source>
</evidence>
<dbReference type="Proteomes" id="UP000239480">
    <property type="component" value="Unassembled WGS sequence"/>
</dbReference>
<feature type="binding site" evidence="5">
    <location>
        <position position="89"/>
    </location>
    <ligand>
        <name>Zn(2+)</name>
        <dbReference type="ChEBI" id="CHEBI:29105"/>
    </ligand>
</feature>
<dbReference type="AlphaFoldDB" id="A0A2T0RZ03"/>
<comment type="caution">
    <text evidence="6">The sequence shown here is derived from an EMBL/GenBank/DDBJ whole genome shotgun (WGS) entry which is preliminary data.</text>
</comment>
<dbReference type="PANTHER" id="PTHR34535:SF3">
    <property type="entry name" value="HYDROGENASE MATURATION FACTOR HYPA"/>
    <property type="match status" value="1"/>
</dbReference>
<evidence type="ECO:0000256" key="2">
    <source>
        <dbReference type="ARBA" id="ARBA00022596"/>
    </source>
</evidence>